<reference evidence="2" key="1">
    <citation type="submission" date="2022-11" db="UniProtKB">
        <authorList>
            <consortium name="WormBaseParasite"/>
        </authorList>
    </citation>
    <scope>IDENTIFICATION</scope>
</reference>
<dbReference type="AlphaFoldDB" id="A0A914BYZ5"/>
<sequence>MPNPKITITKPSKLYPFLEIYVKEQTRKSKKIYSVESTMILQLVTNWCHYTKPCPKTEKWLFDSVGKHNV</sequence>
<keyword evidence="1" id="KW-1185">Reference proteome</keyword>
<dbReference type="WBParaSite" id="ACRNAN_Path_1327.g5216.t1">
    <property type="protein sequence ID" value="ACRNAN_Path_1327.g5216.t1"/>
    <property type="gene ID" value="ACRNAN_Path_1327.g5216"/>
</dbReference>
<organism evidence="1 2">
    <name type="scientific">Acrobeloides nanus</name>
    <dbReference type="NCBI Taxonomy" id="290746"/>
    <lineage>
        <taxon>Eukaryota</taxon>
        <taxon>Metazoa</taxon>
        <taxon>Ecdysozoa</taxon>
        <taxon>Nematoda</taxon>
        <taxon>Chromadorea</taxon>
        <taxon>Rhabditida</taxon>
        <taxon>Tylenchina</taxon>
        <taxon>Cephalobomorpha</taxon>
        <taxon>Cephaloboidea</taxon>
        <taxon>Cephalobidae</taxon>
        <taxon>Acrobeloides</taxon>
    </lineage>
</organism>
<evidence type="ECO:0000313" key="2">
    <source>
        <dbReference type="WBParaSite" id="ACRNAN_Path_1327.g5216.t1"/>
    </source>
</evidence>
<evidence type="ECO:0000313" key="1">
    <source>
        <dbReference type="Proteomes" id="UP000887540"/>
    </source>
</evidence>
<accession>A0A914BYZ5</accession>
<protein>
    <submittedName>
        <fullName evidence="2">Uncharacterized protein</fullName>
    </submittedName>
</protein>
<dbReference type="Proteomes" id="UP000887540">
    <property type="component" value="Unplaced"/>
</dbReference>
<name>A0A914BYZ5_9BILA</name>
<proteinExistence type="predicted"/>